<accession>A0A328B5M1</accession>
<keyword evidence="1" id="KW-0732">Signal</keyword>
<keyword evidence="3" id="KW-1185">Reference proteome</keyword>
<evidence type="ECO:0000313" key="2">
    <source>
        <dbReference type="EMBL" id="RAK62670.1"/>
    </source>
</evidence>
<dbReference type="EMBL" id="QHKM01000012">
    <property type="protein sequence ID" value="RAK62670.1"/>
    <property type="molecule type" value="Genomic_DNA"/>
</dbReference>
<reference evidence="3" key="1">
    <citation type="submission" date="2018-05" db="EMBL/GenBank/DDBJ databases">
        <authorList>
            <person name="Nie L."/>
        </authorList>
    </citation>
    <scope>NUCLEOTIDE SEQUENCE [LARGE SCALE GENOMIC DNA]</scope>
    <source>
        <strain evidence="3">NL</strain>
    </source>
</reference>
<sequence length="155" mass="17208">MYAILLWASLALLPGAPAAPRAPELFPGELQLATCALDLPLTYLKKDMPAAIRTARAHPNEELVLLRYNPQTHQVSTQRVYVLVFTQPKTGKEVIYQETAAEHRRPSQARKALFVRLNPQTDRYYRAACFDQTVAATPALQELLAPTPTATALGR</sequence>
<dbReference type="AlphaFoldDB" id="A0A328B5M1"/>
<comment type="caution">
    <text evidence="2">The sequence shown here is derived from an EMBL/GenBank/DDBJ whole genome shotgun (WGS) entry which is preliminary data.</text>
</comment>
<evidence type="ECO:0000313" key="3">
    <source>
        <dbReference type="Proteomes" id="UP000248553"/>
    </source>
</evidence>
<feature type="chain" id="PRO_5016330253" evidence="1">
    <location>
        <begin position="19"/>
        <end position="155"/>
    </location>
</feature>
<name>A0A328B5M1_9BACT</name>
<proteinExistence type="predicted"/>
<dbReference type="OrthoDB" id="882446at2"/>
<evidence type="ECO:0000256" key="1">
    <source>
        <dbReference type="SAM" id="SignalP"/>
    </source>
</evidence>
<gene>
    <name evidence="2" type="ORF">DLM85_22645</name>
</gene>
<protein>
    <submittedName>
        <fullName evidence="2">Uncharacterized protein</fullName>
    </submittedName>
</protein>
<dbReference type="RefSeq" id="WP_111480467.1">
    <property type="nucleotide sequence ID" value="NZ_QHKM01000012.1"/>
</dbReference>
<organism evidence="2 3">
    <name type="scientific">Hymenobacter edaphi</name>
    <dbReference type="NCBI Taxonomy" id="2211146"/>
    <lineage>
        <taxon>Bacteria</taxon>
        <taxon>Pseudomonadati</taxon>
        <taxon>Bacteroidota</taxon>
        <taxon>Cytophagia</taxon>
        <taxon>Cytophagales</taxon>
        <taxon>Hymenobacteraceae</taxon>
        <taxon>Hymenobacter</taxon>
    </lineage>
</organism>
<feature type="signal peptide" evidence="1">
    <location>
        <begin position="1"/>
        <end position="18"/>
    </location>
</feature>
<dbReference type="Proteomes" id="UP000248553">
    <property type="component" value="Unassembled WGS sequence"/>
</dbReference>